<evidence type="ECO:0000313" key="1">
    <source>
        <dbReference type="EMBL" id="RDW86031.1"/>
    </source>
</evidence>
<organism evidence="1 2">
    <name type="scientific">Coleophoma crateriformis</name>
    <dbReference type="NCBI Taxonomy" id="565419"/>
    <lineage>
        <taxon>Eukaryota</taxon>
        <taxon>Fungi</taxon>
        <taxon>Dikarya</taxon>
        <taxon>Ascomycota</taxon>
        <taxon>Pezizomycotina</taxon>
        <taxon>Leotiomycetes</taxon>
        <taxon>Helotiales</taxon>
        <taxon>Dermateaceae</taxon>
        <taxon>Coleophoma</taxon>
    </lineage>
</organism>
<evidence type="ECO:0000313" key="2">
    <source>
        <dbReference type="Proteomes" id="UP000256328"/>
    </source>
</evidence>
<protein>
    <submittedName>
        <fullName evidence="1">Uncharacterized protein</fullName>
    </submittedName>
</protein>
<gene>
    <name evidence="1" type="ORF">BP5796_04356</name>
</gene>
<comment type="caution">
    <text evidence="1">The sequence shown here is derived from an EMBL/GenBank/DDBJ whole genome shotgun (WGS) entry which is preliminary data.</text>
</comment>
<reference evidence="1 2" key="1">
    <citation type="journal article" date="2018" name="IMA Fungus">
        <title>IMA Genome-F 9: Draft genome sequence of Annulohypoxylon stygium, Aspergillus mulundensis, Berkeleyomyces basicola (syn. Thielaviopsis basicola), Ceratocystis smalleyi, two Cercospora beticola strains, Coleophoma cylindrospora, Fusarium fracticaudum, Phialophora cf. hyalina, and Morchella septimelata.</title>
        <authorList>
            <person name="Wingfield B.D."/>
            <person name="Bills G.F."/>
            <person name="Dong Y."/>
            <person name="Huang W."/>
            <person name="Nel W.J."/>
            <person name="Swalarsk-Parry B.S."/>
            <person name="Vaghefi N."/>
            <person name="Wilken P.M."/>
            <person name="An Z."/>
            <person name="de Beer Z.W."/>
            <person name="De Vos L."/>
            <person name="Chen L."/>
            <person name="Duong T.A."/>
            <person name="Gao Y."/>
            <person name="Hammerbacher A."/>
            <person name="Kikkert J.R."/>
            <person name="Li Y."/>
            <person name="Li H."/>
            <person name="Li K."/>
            <person name="Li Q."/>
            <person name="Liu X."/>
            <person name="Ma X."/>
            <person name="Naidoo K."/>
            <person name="Pethybridge S.J."/>
            <person name="Sun J."/>
            <person name="Steenkamp E.T."/>
            <person name="van der Nest M.A."/>
            <person name="van Wyk S."/>
            <person name="Wingfield M.J."/>
            <person name="Xiong C."/>
            <person name="Yue Q."/>
            <person name="Zhang X."/>
        </authorList>
    </citation>
    <scope>NUCLEOTIDE SEQUENCE [LARGE SCALE GENOMIC DNA]</scope>
    <source>
        <strain evidence="1 2">BP5796</strain>
    </source>
</reference>
<name>A0A3D8SIM6_9HELO</name>
<sequence>MNDRYNVSKLLEIFGVRAFAERYPSRLFPVTVNLVNPGFCHSELAREAGWAIYFLKVALARSTEYGSRTLIHATSLGQESHGQYLHDCKISQPSSFVLGDEGKKAQDCVWDEMVNKLEAIKPGITTDL</sequence>
<proteinExistence type="predicted"/>
<dbReference type="AlphaFoldDB" id="A0A3D8SIM6"/>
<dbReference type="EMBL" id="PDLN01000005">
    <property type="protein sequence ID" value="RDW86031.1"/>
    <property type="molecule type" value="Genomic_DNA"/>
</dbReference>
<dbReference type="Proteomes" id="UP000256328">
    <property type="component" value="Unassembled WGS sequence"/>
</dbReference>
<dbReference type="Gene3D" id="3.40.50.720">
    <property type="entry name" value="NAD(P)-binding Rossmann-like Domain"/>
    <property type="match status" value="1"/>
</dbReference>
<accession>A0A3D8SIM6</accession>
<dbReference type="OrthoDB" id="542013at2759"/>
<keyword evidence="2" id="KW-1185">Reference proteome</keyword>